<gene>
    <name evidence="1" type="ORF">SAMN05216464_102172</name>
</gene>
<reference evidence="1 2" key="1">
    <citation type="submission" date="2016-10" db="EMBL/GenBank/DDBJ databases">
        <authorList>
            <person name="de Groot N.N."/>
        </authorList>
    </citation>
    <scope>NUCLEOTIDE SEQUENCE [LARGE SCALE GENOMIC DNA]</scope>
    <source>
        <strain evidence="1 2">47C3B</strain>
    </source>
</reference>
<proteinExistence type="predicted"/>
<protein>
    <submittedName>
        <fullName evidence="1">Uncharacterized protein</fullName>
    </submittedName>
</protein>
<evidence type="ECO:0000313" key="2">
    <source>
        <dbReference type="Proteomes" id="UP000199072"/>
    </source>
</evidence>
<organism evidence="1 2">
    <name type="scientific">Mucilaginibacter pineti</name>
    <dbReference type="NCBI Taxonomy" id="1391627"/>
    <lineage>
        <taxon>Bacteria</taxon>
        <taxon>Pseudomonadati</taxon>
        <taxon>Bacteroidota</taxon>
        <taxon>Sphingobacteriia</taxon>
        <taxon>Sphingobacteriales</taxon>
        <taxon>Sphingobacteriaceae</taxon>
        <taxon>Mucilaginibacter</taxon>
    </lineage>
</organism>
<dbReference type="EMBL" id="FNAI01000002">
    <property type="protein sequence ID" value="SDD64854.1"/>
    <property type="molecule type" value="Genomic_DNA"/>
</dbReference>
<dbReference type="AlphaFoldDB" id="A0A1G6WGG4"/>
<accession>A0A1G6WGG4</accession>
<name>A0A1G6WGG4_9SPHI</name>
<dbReference type="Proteomes" id="UP000199072">
    <property type="component" value="Unassembled WGS sequence"/>
</dbReference>
<evidence type="ECO:0000313" key="1">
    <source>
        <dbReference type="EMBL" id="SDD64854.1"/>
    </source>
</evidence>
<sequence length="44" mass="5149">MTDRIFYEINMTLIISYVMLFQEDINYLVLKVDKGLLSGCTTEN</sequence>
<keyword evidence="2" id="KW-1185">Reference proteome</keyword>